<dbReference type="Proteomes" id="UP000657075">
    <property type="component" value="Unassembled WGS sequence"/>
</dbReference>
<dbReference type="GeneID" id="76207028"/>
<dbReference type="AlphaFoldDB" id="A0A830EIN7"/>
<evidence type="ECO:0000313" key="3">
    <source>
        <dbReference type="EMBL" id="GGI75178.1"/>
    </source>
</evidence>
<gene>
    <name evidence="3" type="ORF">GCM10007112_09970</name>
    <name evidence="2" type="ORF">Vsou_14780</name>
</gene>
<dbReference type="Pfam" id="PF00291">
    <property type="entry name" value="PALP"/>
    <property type="match status" value="1"/>
</dbReference>
<proteinExistence type="predicted"/>
<dbReference type="Proteomes" id="UP001060771">
    <property type="component" value="Chromosome"/>
</dbReference>
<dbReference type="SUPFAM" id="SSF46785">
    <property type="entry name" value="Winged helix' DNA-binding domain"/>
    <property type="match status" value="1"/>
</dbReference>
<reference evidence="2" key="4">
    <citation type="journal article" date="2023" name="Microbiol. Resour. Announc.">
        <title>Complete Genome Sequence of Vulcanisaeta souniana Strain IC-059, a Hyperthermophilic Archaeon Isolated from Hot Spring Water in Japan.</title>
        <authorList>
            <person name="Kato S."/>
            <person name="Itoh T."/>
            <person name="Wu L."/>
            <person name="Ma J."/>
            <person name="Ohkuma M."/>
        </authorList>
    </citation>
    <scope>NUCLEOTIDE SEQUENCE</scope>
    <source>
        <strain evidence="2">JCM 11219</strain>
    </source>
</reference>
<evidence type="ECO:0000313" key="2">
    <source>
        <dbReference type="EMBL" id="BDR92385.1"/>
    </source>
</evidence>
<name>A0A830EIN7_9CREN</name>
<dbReference type="EMBL" id="AP026830">
    <property type="protein sequence ID" value="BDR92385.1"/>
    <property type="molecule type" value="Genomic_DNA"/>
</dbReference>
<evidence type="ECO:0000313" key="5">
    <source>
        <dbReference type="Proteomes" id="UP001060771"/>
    </source>
</evidence>
<dbReference type="SUPFAM" id="SSF53686">
    <property type="entry name" value="Tryptophan synthase beta subunit-like PLP-dependent enzymes"/>
    <property type="match status" value="1"/>
</dbReference>
<protein>
    <submittedName>
        <fullName evidence="3">Threonine synthase</fullName>
    </submittedName>
</protein>
<dbReference type="InterPro" id="IPR036052">
    <property type="entry name" value="TrpB-like_PALP_sf"/>
</dbReference>
<dbReference type="OrthoDB" id="6371at2157"/>
<keyword evidence="5" id="KW-1185">Reference proteome</keyword>
<accession>A0A830EIN7</accession>
<dbReference type="RefSeq" id="WP_188602948.1">
    <property type="nucleotide sequence ID" value="NZ_AP026830.1"/>
</dbReference>
<organism evidence="3 4">
    <name type="scientific">Vulcanisaeta souniana JCM 11219</name>
    <dbReference type="NCBI Taxonomy" id="1293586"/>
    <lineage>
        <taxon>Archaea</taxon>
        <taxon>Thermoproteota</taxon>
        <taxon>Thermoprotei</taxon>
        <taxon>Thermoproteales</taxon>
        <taxon>Thermoproteaceae</taxon>
        <taxon>Vulcanisaeta</taxon>
    </lineage>
</organism>
<dbReference type="EMBL" id="BMNM01000003">
    <property type="protein sequence ID" value="GGI75178.1"/>
    <property type="molecule type" value="Genomic_DNA"/>
</dbReference>
<evidence type="ECO:0000259" key="1">
    <source>
        <dbReference type="Pfam" id="PF00291"/>
    </source>
</evidence>
<dbReference type="Gene3D" id="3.40.50.1100">
    <property type="match status" value="3"/>
</dbReference>
<sequence length="382" mass="42361">MPVNIRLRCLRCGYTGAGDYLFCPRCGFPLITEPRDALRIDREKPSILRYASALNYGNRAVTLGEGFTRIRRINGVLIKDESRNPTGSFMDRGSSVLISNVTSNEIRISFEEDFALSIATYASTVGVRVRVYVNPDTAGAYPELLRLSTMKSVNIEFREGGQDLSARYGEPLFLDGIKTIAYELYEQVGKVEGVVLPMERGYLALAIYEGFRELRDWGFIDELPRLVLVKHRNGLLSDVANWLIEGAEAEVVDVGDEETVKSMIELARNGLYVKPVSAMAYAAAVSLGRDYVVVITGTGLKEYRVGRGLGGLTRLQGAILRVLEGSSPLTAYQVWERLSGTATLQGVYKALNSLARRGLVTFSYEVYGGKKVRVFRASQNYK</sequence>
<dbReference type="InterPro" id="IPR001926">
    <property type="entry name" value="TrpB-like_PALP"/>
</dbReference>
<reference evidence="5" key="3">
    <citation type="submission" date="2022-09" db="EMBL/GenBank/DDBJ databases">
        <title>Complete genome sequence of Vulcanisaeta souniana.</title>
        <authorList>
            <person name="Kato S."/>
            <person name="Itoh T."/>
            <person name="Ohkuma M."/>
        </authorList>
    </citation>
    <scope>NUCLEOTIDE SEQUENCE [LARGE SCALE GENOMIC DNA]</scope>
    <source>
        <strain evidence="5">JCM 11219</strain>
    </source>
</reference>
<reference evidence="3" key="2">
    <citation type="submission" date="2020-09" db="EMBL/GenBank/DDBJ databases">
        <authorList>
            <person name="Sun Q."/>
            <person name="Ohkuma M."/>
        </authorList>
    </citation>
    <scope>NUCLEOTIDE SEQUENCE</scope>
    <source>
        <strain evidence="3">JCM 11219</strain>
    </source>
</reference>
<reference evidence="3" key="1">
    <citation type="journal article" date="2014" name="Int. J. Syst. Evol. Microbiol.">
        <title>Complete genome sequence of Corynebacterium casei LMG S-19264T (=DSM 44701T), isolated from a smear-ripened cheese.</title>
        <authorList>
            <consortium name="US DOE Joint Genome Institute (JGI-PGF)"/>
            <person name="Walter F."/>
            <person name="Albersmeier A."/>
            <person name="Kalinowski J."/>
            <person name="Ruckert C."/>
        </authorList>
    </citation>
    <scope>NUCLEOTIDE SEQUENCE</scope>
    <source>
        <strain evidence="3">JCM 11219</strain>
    </source>
</reference>
<feature type="domain" description="Tryptophan synthase beta chain-like PALP" evidence="1">
    <location>
        <begin position="63"/>
        <end position="296"/>
    </location>
</feature>
<evidence type="ECO:0000313" key="4">
    <source>
        <dbReference type="Proteomes" id="UP000657075"/>
    </source>
</evidence>
<dbReference type="InterPro" id="IPR036390">
    <property type="entry name" value="WH_DNA-bd_sf"/>
</dbReference>